<keyword evidence="7" id="KW-1185">Reference proteome</keyword>
<dbReference type="STRING" id="1163406.A0A0L0NME9"/>
<dbReference type="PROSITE" id="PS01031">
    <property type="entry name" value="SHSP"/>
    <property type="match status" value="1"/>
</dbReference>
<dbReference type="Gene3D" id="2.60.40.790">
    <property type="match status" value="1"/>
</dbReference>
<dbReference type="Pfam" id="PF00011">
    <property type="entry name" value="HSP20"/>
    <property type="match status" value="1"/>
</dbReference>
<protein>
    <submittedName>
        <fullName evidence="6">Heat shock protein 16</fullName>
    </submittedName>
</protein>
<evidence type="ECO:0000256" key="4">
    <source>
        <dbReference type="SAM" id="MobiDB-lite"/>
    </source>
</evidence>
<dbReference type="SUPFAM" id="SSF49764">
    <property type="entry name" value="HSP20-like chaperones"/>
    <property type="match status" value="1"/>
</dbReference>
<gene>
    <name evidence="6" type="ORF">TOPH_00078</name>
</gene>
<comment type="similarity">
    <text evidence="2 3">Belongs to the small heat shock protein (HSP20) family.</text>
</comment>
<name>A0A0L0NME9_TOLOC</name>
<comment type="caution">
    <text evidence="6">The sequence shown here is derived from an EMBL/GenBank/DDBJ whole genome shotgun (WGS) entry which is preliminary data.</text>
</comment>
<reference evidence="6 7" key="1">
    <citation type="journal article" date="2015" name="BMC Genomics">
        <title>The genome of the truffle-parasite Tolypocladium ophioglossoides and the evolution of antifungal peptaibiotics.</title>
        <authorList>
            <person name="Quandt C.A."/>
            <person name="Bushley K.E."/>
            <person name="Spatafora J.W."/>
        </authorList>
    </citation>
    <scope>NUCLEOTIDE SEQUENCE [LARGE SCALE GENOMIC DNA]</scope>
    <source>
        <strain evidence="6 7">CBS 100239</strain>
    </source>
</reference>
<dbReference type="OrthoDB" id="5511210at2759"/>
<organism evidence="6 7">
    <name type="scientific">Tolypocladium ophioglossoides (strain CBS 100239)</name>
    <name type="common">Snaketongue truffleclub</name>
    <name type="synonym">Elaphocordyceps ophioglossoides</name>
    <dbReference type="NCBI Taxonomy" id="1163406"/>
    <lineage>
        <taxon>Eukaryota</taxon>
        <taxon>Fungi</taxon>
        <taxon>Dikarya</taxon>
        <taxon>Ascomycota</taxon>
        <taxon>Pezizomycotina</taxon>
        <taxon>Sordariomycetes</taxon>
        <taxon>Hypocreomycetidae</taxon>
        <taxon>Hypocreales</taxon>
        <taxon>Ophiocordycipitaceae</taxon>
        <taxon>Tolypocladium</taxon>
    </lineage>
</organism>
<dbReference type="EMBL" id="LFRF01000001">
    <property type="protein sequence ID" value="KND94890.1"/>
    <property type="molecule type" value="Genomic_DNA"/>
</dbReference>
<dbReference type="Proteomes" id="UP000036947">
    <property type="component" value="Unassembled WGS sequence"/>
</dbReference>
<dbReference type="InterPro" id="IPR008978">
    <property type="entry name" value="HSP20-like_chaperone"/>
</dbReference>
<proteinExistence type="inferred from homology"/>
<accession>A0A0L0NME9</accession>
<evidence type="ECO:0000256" key="1">
    <source>
        <dbReference type="ARBA" id="ARBA00023016"/>
    </source>
</evidence>
<feature type="compositionally biased region" description="Pro residues" evidence="4">
    <location>
        <begin position="52"/>
        <end position="62"/>
    </location>
</feature>
<keyword evidence="1 6" id="KW-0346">Stress response</keyword>
<sequence length="355" mass="38805">MASQDQNRGSMPFWEFFQTFHPSRATGHGVDHNAAPFPPFPAGFPFGGPGHRAPPGPPPPPGAAWDADFEWGPRSHDDEHGPSYGWASRRGWRHDCRGHGHGRRHRGDDNEDEAAAPANQAEREVNNEKGEYSPDTMDEDVPDPAEVTPDEDAYPPPPYGPGHPGHGHGHGRRGYGRCRRGGPHRGGFRRRGGHHDPPFDFAGMMRSVMNHPFFQGLRDQAQRYAGPNINASDDSNAFSPPVDVFNTKAAYVVHVALPGARKEDVGVTWNPDAGTLDVAGVVHRPGDESFLSTLAAGERRVGVFERSIALPPAGADEKEDVDGLHITAKMEDGILVLVVPKVEKEWTEIRKVDIE</sequence>
<evidence type="ECO:0000313" key="6">
    <source>
        <dbReference type="EMBL" id="KND94890.1"/>
    </source>
</evidence>
<evidence type="ECO:0000259" key="5">
    <source>
        <dbReference type="PROSITE" id="PS01031"/>
    </source>
</evidence>
<dbReference type="AlphaFoldDB" id="A0A0L0NME9"/>
<dbReference type="InterPro" id="IPR002068">
    <property type="entry name" value="A-crystallin/Hsp20_dom"/>
</dbReference>
<dbReference type="CDD" id="cd06464">
    <property type="entry name" value="ACD_sHsps-like"/>
    <property type="match status" value="1"/>
</dbReference>
<evidence type="ECO:0000313" key="7">
    <source>
        <dbReference type="Proteomes" id="UP000036947"/>
    </source>
</evidence>
<feature type="compositionally biased region" description="Basic and acidic residues" evidence="4">
    <location>
        <begin position="121"/>
        <end position="132"/>
    </location>
</feature>
<feature type="compositionally biased region" description="Basic and acidic residues" evidence="4">
    <location>
        <begin position="71"/>
        <end position="81"/>
    </location>
</feature>
<evidence type="ECO:0000256" key="2">
    <source>
        <dbReference type="PROSITE-ProRule" id="PRU00285"/>
    </source>
</evidence>
<feature type="region of interest" description="Disordered" evidence="4">
    <location>
        <begin position="27"/>
        <end position="197"/>
    </location>
</feature>
<dbReference type="PANTHER" id="PTHR11527">
    <property type="entry name" value="HEAT-SHOCK PROTEIN 20 FAMILY MEMBER"/>
    <property type="match status" value="1"/>
</dbReference>
<feature type="compositionally biased region" description="Acidic residues" evidence="4">
    <location>
        <begin position="136"/>
        <end position="153"/>
    </location>
</feature>
<dbReference type="InterPro" id="IPR031107">
    <property type="entry name" value="Small_HSP"/>
</dbReference>
<feature type="compositionally biased region" description="Basic residues" evidence="4">
    <location>
        <begin position="165"/>
        <end position="193"/>
    </location>
</feature>
<feature type="domain" description="SHSP" evidence="5">
    <location>
        <begin position="233"/>
        <end position="355"/>
    </location>
</feature>
<evidence type="ECO:0000256" key="3">
    <source>
        <dbReference type="RuleBase" id="RU003616"/>
    </source>
</evidence>